<dbReference type="EMBL" id="AJWN02000043">
    <property type="protein sequence ID" value="OEE61821.1"/>
    <property type="molecule type" value="Genomic_DNA"/>
</dbReference>
<evidence type="ECO:0000259" key="1">
    <source>
        <dbReference type="Pfam" id="PF00561"/>
    </source>
</evidence>
<dbReference type="Proteomes" id="UP000095039">
    <property type="component" value="Unassembled WGS sequence"/>
</dbReference>
<name>A0A1E5C8G9_9GAMM</name>
<keyword evidence="3" id="KW-1185">Reference proteome</keyword>
<dbReference type="AlphaFoldDB" id="A0A1E5C8G9"/>
<organism evidence="2 3">
    <name type="scientific">Enterovibrio norvegicus FF-454</name>
    <dbReference type="NCBI Taxonomy" id="1185651"/>
    <lineage>
        <taxon>Bacteria</taxon>
        <taxon>Pseudomonadati</taxon>
        <taxon>Pseudomonadota</taxon>
        <taxon>Gammaproteobacteria</taxon>
        <taxon>Vibrionales</taxon>
        <taxon>Vibrionaceae</taxon>
        <taxon>Enterovibrio</taxon>
    </lineage>
</organism>
<protein>
    <submittedName>
        <fullName evidence="2">Alpha/beta hydrolase</fullName>
    </submittedName>
</protein>
<feature type="domain" description="AB hydrolase-1" evidence="1">
    <location>
        <begin position="66"/>
        <end position="175"/>
    </location>
</feature>
<evidence type="ECO:0000313" key="2">
    <source>
        <dbReference type="EMBL" id="OEE61821.1"/>
    </source>
</evidence>
<dbReference type="PANTHER" id="PTHR43798:SF33">
    <property type="entry name" value="HYDROLASE, PUTATIVE (AFU_ORTHOLOGUE AFUA_2G14860)-RELATED"/>
    <property type="match status" value="1"/>
</dbReference>
<evidence type="ECO:0000313" key="3">
    <source>
        <dbReference type="Proteomes" id="UP000095039"/>
    </source>
</evidence>
<sequence>MRLEDKQEKDKGLMKKRMLALICLIMCWSIYAATKTENEGSAPKQMSEDVRVPQKISGNPLSAHRVIFIHGSPGSKEAYDDYLNHPSLQQIELVSVDRLGFGQSSMPVETSLKKQAESLLPLLLDNKNTLLVGHSLGGPIALQLALLAPEHVDSLLLIASAFDPKLESPKWYNYIADTQLATWLVPDDMLRSNAEMMVLEHELEKLAAQDWASLTMPIVLVHGADDDLADPGNSYFAKQRLPNASLKMLNNEGHFVLWQNVPLLVNEIKAMIEIH</sequence>
<dbReference type="GO" id="GO:0016020">
    <property type="term" value="C:membrane"/>
    <property type="evidence" value="ECO:0007669"/>
    <property type="project" value="TreeGrafter"/>
</dbReference>
<dbReference type="SUPFAM" id="SSF53474">
    <property type="entry name" value="alpha/beta-Hydrolases"/>
    <property type="match status" value="1"/>
</dbReference>
<proteinExistence type="predicted"/>
<dbReference type="GO" id="GO:0016787">
    <property type="term" value="F:hydrolase activity"/>
    <property type="evidence" value="ECO:0007669"/>
    <property type="project" value="UniProtKB-KW"/>
</dbReference>
<gene>
    <name evidence="2" type="ORF">A1OK_08670</name>
</gene>
<dbReference type="PANTHER" id="PTHR43798">
    <property type="entry name" value="MONOACYLGLYCEROL LIPASE"/>
    <property type="match status" value="1"/>
</dbReference>
<dbReference type="Gene3D" id="3.40.50.1820">
    <property type="entry name" value="alpha/beta hydrolase"/>
    <property type="match status" value="1"/>
</dbReference>
<keyword evidence="2" id="KW-0378">Hydrolase</keyword>
<comment type="caution">
    <text evidence="2">The sequence shown here is derived from an EMBL/GenBank/DDBJ whole genome shotgun (WGS) entry which is preliminary data.</text>
</comment>
<dbReference type="PRINTS" id="PR00111">
    <property type="entry name" value="ABHYDROLASE"/>
</dbReference>
<dbReference type="RefSeq" id="WP_016960426.1">
    <property type="nucleotide sequence ID" value="NZ_AJWN02000043.1"/>
</dbReference>
<dbReference type="InterPro" id="IPR029058">
    <property type="entry name" value="AB_hydrolase_fold"/>
</dbReference>
<dbReference type="InterPro" id="IPR000073">
    <property type="entry name" value="AB_hydrolase_1"/>
</dbReference>
<accession>A0A1E5C8G9</accession>
<dbReference type="Pfam" id="PF00561">
    <property type="entry name" value="Abhydrolase_1"/>
    <property type="match status" value="1"/>
</dbReference>
<reference evidence="2 3" key="1">
    <citation type="journal article" date="2012" name="Science">
        <title>Ecological populations of bacteria act as socially cohesive units of antibiotic production and resistance.</title>
        <authorList>
            <person name="Cordero O.X."/>
            <person name="Wildschutte H."/>
            <person name="Kirkup B."/>
            <person name="Proehl S."/>
            <person name="Ngo L."/>
            <person name="Hussain F."/>
            <person name="Le Roux F."/>
            <person name="Mincer T."/>
            <person name="Polz M.F."/>
        </authorList>
    </citation>
    <scope>NUCLEOTIDE SEQUENCE [LARGE SCALE GENOMIC DNA]</scope>
    <source>
        <strain evidence="2 3">FF-454</strain>
    </source>
</reference>
<dbReference type="InterPro" id="IPR050266">
    <property type="entry name" value="AB_hydrolase_sf"/>
</dbReference>